<feature type="signal peptide" evidence="2">
    <location>
        <begin position="1"/>
        <end position="27"/>
    </location>
</feature>
<feature type="chain" id="PRO_5042504861" description="Secreted protein" evidence="2">
    <location>
        <begin position="28"/>
        <end position="137"/>
    </location>
</feature>
<protein>
    <recommendedName>
        <fullName evidence="5">Secreted protein</fullName>
    </recommendedName>
</protein>
<proteinExistence type="predicted"/>
<evidence type="ECO:0008006" key="5">
    <source>
        <dbReference type="Google" id="ProtNLM"/>
    </source>
</evidence>
<evidence type="ECO:0000313" key="3">
    <source>
        <dbReference type="EMBL" id="KAK1772626.1"/>
    </source>
</evidence>
<feature type="region of interest" description="Disordered" evidence="1">
    <location>
        <begin position="27"/>
        <end position="84"/>
    </location>
</feature>
<dbReference type="EMBL" id="MU838997">
    <property type="protein sequence ID" value="KAK1772626.1"/>
    <property type="molecule type" value="Genomic_DNA"/>
</dbReference>
<comment type="caution">
    <text evidence="3">The sequence shown here is derived from an EMBL/GenBank/DDBJ whole genome shotgun (WGS) entry which is preliminary data.</text>
</comment>
<dbReference type="Proteomes" id="UP001244011">
    <property type="component" value="Unassembled WGS sequence"/>
</dbReference>
<dbReference type="GeneID" id="85308958"/>
<accession>A0AAJ0CE35</accession>
<organism evidence="3 4">
    <name type="scientific">Phialemonium atrogriseum</name>
    <dbReference type="NCBI Taxonomy" id="1093897"/>
    <lineage>
        <taxon>Eukaryota</taxon>
        <taxon>Fungi</taxon>
        <taxon>Dikarya</taxon>
        <taxon>Ascomycota</taxon>
        <taxon>Pezizomycotina</taxon>
        <taxon>Sordariomycetes</taxon>
        <taxon>Sordariomycetidae</taxon>
        <taxon>Cephalothecales</taxon>
        <taxon>Cephalothecaceae</taxon>
        <taxon>Phialemonium</taxon>
    </lineage>
</organism>
<reference evidence="3" key="1">
    <citation type="submission" date="2023-06" db="EMBL/GenBank/DDBJ databases">
        <title>Genome-scale phylogeny and comparative genomics of the fungal order Sordariales.</title>
        <authorList>
            <consortium name="Lawrence Berkeley National Laboratory"/>
            <person name="Hensen N."/>
            <person name="Bonometti L."/>
            <person name="Westerberg I."/>
            <person name="Brannstrom I.O."/>
            <person name="Guillou S."/>
            <person name="Cros-Aarteil S."/>
            <person name="Calhoun S."/>
            <person name="Haridas S."/>
            <person name="Kuo A."/>
            <person name="Mondo S."/>
            <person name="Pangilinan J."/>
            <person name="Riley R."/>
            <person name="Labutti K."/>
            <person name="Andreopoulos B."/>
            <person name="Lipzen A."/>
            <person name="Chen C."/>
            <person name="Yanf M."/>
            <person name="Daum C."/>
            <person name="Ng V."/>
            <person name="Clum A."/>
            <person name="Steindorff A."/>
            <person name="Ohm R."/>
            <person name="Martin F."/>
            <person name="Silar P."/>
            <person name="Natvig D."/>
            <person name="Lalanne C."/>
            <person name="Gautier V."/>
            <person name="Ament-Velasquez S.L."/>
            <person name="Kruys A."/>
            <person name="Hutchinson M.I."/>
            <person name="Powell A.J."/>
            <person name="Barry K."/>
            <person name="Miller A.N."/>
            <person name="Grigoriev I.V."/>
            <person name="Debuchy R."/>
            <person name="Gladieux P."/>
            <person name="Thoren M.H."/>
            <person name="Johannesson H."/>
        </authorList>
    </citation>
    <scope>NUCLEOTIDE SEQUENCE</scope>
    <source>
        <strain evidence="3">8032-3</strain>
    </source>
</reference>
<sequence length="137" mass="15007">MVLLLLLFLFLVLVLVLLLVLPPPHETAKVPPQQSQLPDEPRPPPVHTPERRVPKASAAKNYRARNQARNDRGQACQGRGEETGAGSWQIIRRLVSTLLPEQSITGSFVAPGHSPFAVRSGRRQTLDPGLLESEPAS</sequence>
<dbReference type="RefSeq" id="XP_060288839.1">
    <property type="nucleotide sequence ID" value="XM_060425771.1"/>
</dbReference>
<name>A0AAJ0CE35_9PEZI</name>
<evidence type="ECO:0000256" key="2">
    <source>
        <dbReference type="SAM" id="SignalP"/>
    </source>
</evidence>
<feature type="region of interest" description="Disordered" evidence="1">
    <location>
        <begin position="109"/>
        <end position="137"/>
    </location>
</feature>
<keyword evidence="4" id="KW-1185">Reference proteome</keyword>
<evidence type="ECO:0000313" key="4">
    <source>
        <dbReference type="Proteomes" id="UP001244011"/>
    </source>
</evidence>
<keyword evidence="2" id="KW-0732">Signal</keyword>
<gene>
    <name evidence="3" type="ORF">QBC33DRAFT_510475</name>
</gene>
<evidence type="ECO:0000256" key="1">
    <source>
        <dbReference type="SAM" id="MobiDB-lite"/>
    </source>
</evidence>
<dbReference type="AlphaFoldDB" id="A0AAJ0CE35"/>